<sequence length="80" mass="9137">MNRNVKVVLNRRNVSRQLLHNRKLLDNVQEQVKGMAQAHPAIKTYRNEDGDRGNVVATIPMSVEDAHRGLMADMLAKVRF</sequence>
<gene>
    <name evidence="1" type="ORF">GFD25_11850</name>
</gene>
<evidence type="ECO:0000313" key="2">
    <source>
        <dbReference type="Proteomes" id="UP000469194"/>
    </source>
</evidence>
<accession>A0A6N9Z8N8</accession>
<dbReference type="Proteomes" id="UP000469194">
    <property type="component" value="Unassembled WGS sequence"/>
</dbReference>
<reference evidence="1 2" key="1">
    <citation type="submission" date="2019-10" db="EMBL/GenBank/DDBJ databases">
        <title>Bifidobacterium from non-human primates.</title>
        <authorList>
            <person name="Modesto M."/>
        </authorList>
    </citation>
    <scope>NUCLEOTIDE SEQUENCE [LARGE SCALE GENOMIC DNA]</scope>
    <source>
        <strain evidence="1 2">TRE17</strain>
    </source>
</reference>
<comment type="caution">
    <text evidence="1">The sequence shown here is derived from an EMBL/GenBank/DDBJ whole genome shotgun (WGS) entry which is preliminary data.</text>
</comment>
<keyword evidence="2" id="KW-1185">Reference proteome</keyword>
<protein>
    <submittedName>
        <fullName evidence="1">Uncharacterized protein</fullName>
    </submittedName>
</protein>
<dbReference type="EMBL" id="WHZW01000046">
    <property type="protein sequence ID" value="NEG90654.1"/>
    <property type="molecule type" value="Genomic_DNA"/>
</dbReference>
<evidence type="ECO:0000313" key="1">
    <source>
        <dbReference type="EMBL" id="NEG90654.1"/>
    </source>
</evidence>
<dbReference type="AlphaFoldDB" id="A0A6N9Z8N8"/>
<proteinExistence type="predicted"/>
<organism evidence="1 2">
    <name type="scientific">Bifidobacterium aerophilum</name>
    <dbReference type="NCBI Taxonomy" id="1798155"/>
    <lineage>
        <taxon>Bacteria</taxon>
        <taxon>Bacillati</taxon>
        <taxon>Actinomycetota</taxon>
        <taxon>Actinomycetes</taxon>
        <taxon>Bifidobacteriales</taxon>
        <taxon>Bifidobacteriaceae</taxon>
        <taxon>Bifidobacterium</taxon>
    </lineage>
</organism>
<dbReference type="RefSeq" id="WP_163233109.1">
    <property type="nucleotide sequence ID" value="NZ_WHZW01000046.1"/>
</dbReference>
<name>A0A6N9Z8N8_9BIFI</name>